<keyword evidence="3" id="KW-0999">Mitochondrion inner membrane</keyword>
<dbReference type="GO" id="GO:0097193">
    <property type="term" value="P:intrinsic apoptotic signaling pathway"/>
    <property type="evidence" value="ECO:0007669"/>
    <property type="project" value="Ensembl"/>
</dbReference>
<evidence type="ECO:0000256" key="5">
    <source>
        <dbReference type="ARBA" id="ARBA00023128"/>
    </source>
</evidence>
<feature type="region of interest" description="Disordered" evidence="7">
    <location>
        <begin position="44"/>
        <end position="83"/>
    </location>
</feature>
<dbReference type="Pfam" id="PF10231">
    <property type="entry name" value="COA8"/>
    <property type="match status" value="1"/>
</dbReference>
<feature type="compositionally biased region" description="Basic and acidic residues" evidence="7">
    <location>
        <begin position="54"/>
        <end position="65"/>
    </location>
</feature>
<evidence type="ECO:0000256" key="2">
    <source>
        <dbReference type="ARBA" id="ARBA00005453"/>
    </source>
</evidence>
<keyword evidence="6" id="KW-0472">Membrane</keyword>
<dbReference type="GO" id="GO:0050821">
    <property type="term" value="P:protein stabilization"/>
    <property type="evidence" value="ECO:0007669"/>
    <property type="project" value="Ensembl"/>
</dbReference>
<protein>
    <submittedName>
        <fullName evidence="8">Apoptogenic 1, mitochondrial</fullName>
    </submittedName>
</protein>
<dbReference type="Ensembl" id="ENSUMAT00000040905.1">
    <property type="protein sequence ID" value="ENSUMAP00000034583.1"/>
    <property type="gene ID" value="ENSUMAG00000024891.1"/>
</dbReference>
<organism evidence="8">
    <name type="scientific">Ursus maritimus</name>
    <name type="common">Polar bear</name>
    <name type="synonym">Thalarctos maritimus</name>
    <dbReference type="NCBI Taxonomy" id="29073"/>
    <lineage>
        <taxon>Eukaryota</taxon>
        <taxon>Metazoa</taxon>
        <taxon>Chordata</taxon>
        <taxon>Craniata</taxon>
        <taxon>Vertebrata</taxon>
        <taxon>Euteleostomi</taxon>
        <taxon>Mammalia</taxon>
        <taxon>Eutheria</taxon>
        <taxon>Laurasiatheria</taxon>
        <taxon>Carnivora</taxon>
        <taxon>Caniformia</taxon>
        <taxon>Ursidae</taxon>
        <taxon>Ursus</taxon>
    </lineage>
</organism>
<comment type="similarity">
    <text evidence="2">Belongs to the COA8 family.</text>
</comment>
<evidence type="ECO:0000256" key="7">
    <source>
        <dbReference type="SAM" id="MobiDB-lite"/>
    </source>
</evidence>
<sequence length="234" mass="27313">MYRHFWEGGPGGKSSLPNPGFWGRGGAPEQECAGRAWACCKTEGMENEAGPTQRDGEKRETERSPARGSQPGSLHFKRKDRKVSGFCPPRKSCHDWIGPPDKHSNLRPIHFYVPENESPLEQKLRKLRQETQEWNQQFWANQNLTFRKEKEEFIHSRLKAKGLELRAGSGQKATLDAEEMADFYKEFLSKNFLKHMYYNRDWYKRNFAITFFMGKVALERVWNKLRPKPKTTST</sequence>
<dbReference type="PANTHER" id="PTHR31107:SF2">
    <property type="entry name" value="CYTOCHROME C OXIDASE ASSEMBLY FACTOR 8"/>
    <property type="match status" value="1"/>
</dbReference>
<keyword evidence="5" id="KW-0496">Mitochondrion</keyword>
<evidence type="ECO:0000256" key="4">
    <source>
        <dbReference type="ARBA" id="ARBA00022946"/>
    </source>
</evidence>
<name>A0A384DC37_URSMA</name>
<gene>
    <name evidence="8" type="primary">COA8</name>
</gene>
<dbReference type="GO" id="GO:0005743">
    <property type="term" value="C:mitochondrial inner membrane"/>
    <property type="evidence" value="ECO:0007669"/>
    <property type="project" value="UniProtKB-SubCell"/>
</dbReference>
<accession>A0A384DC37</accession>
<feature type="region of interest" description="Disordered" evidence="7">
    <location>
        <begin position="1"/>
        <end position="27"/>
    </location>
</feature>
<proteinExistence type="inferred from homology"/>
<evidence type="ECO:0000256" key="6">
    <source>
        <dbReference type="ARBA" id="ARBA00023136"/>
    </source>
</evidence>
<dbReference type="GO" id="GO:0000302">
    <property type="term" value="P:response to reactive oxygen species"/>
    <property type="evidence" value="ECO:0007669"/>
    <property type="project" value="Ensembl"/>
</dbReference>
<dbReference type="InterPro" id="IPR018796">
    <property type="entry name" value="COA8"/>
</dbReference>
<dbReference type="GeneTree" id="ENSGT00390000008212"/>
<evidence type="ECO:0000256" key="1">
    <source>
        <dbReference type="ARBA" id="ARBA00004443"/>
    </source>
</evidence>
<dbReference type="PANTHER" id="PTHR31107">
    <property type="entry name" value="APOPTOGENIC PROTEIN 1, MITOCHONDRIAL"/>
    <property type="match status" value="1"/>
</dbReference>
<keyword evidence="4" id="KW-0809">Transit peptide</keyword>
<dbReference type="GO" id="GO:0033617">
    <property type="term" value="P:mitochondrial respiratory chain complex IV assembly"/>
    <property type="evidence" value="ECO:0007669"/>
    <property type="project" value="Ensembl"/>
</dbReference>
<evidence type="ECO:0000256" key="3">
    <source>
        <dbReference type="ARBA" id="ARBA00022792"/>
    </source>
</evidence>
<comment type="subcellular location">
    <subcellularLocation>
        <location evidence="1">Mitochondrion inner membrane</location>
        <topology evidence="1">Peripheral membrane protein</topology>
        <orientation evidence="1">Matrix side</orientation>
    </subcellularLocation>
</comment>
<reference evidence="8" key="1">
    <citation type="submission" date="2019-03" db="UniProtKB">
        <authorList>
            <consortium name="Ensembl"/>
        </authorList>
    </citation>
    <scope>IDENTIFICATION</scope>
</reference>
<dbReference type="AlphaFoldDB" id="A0A384DC37"/>
<evidence type="ECO:0000313" key="8">
    <source>
        <dbReference type="Ensembl" id="ENSUMAP00000034583"/>
    </source>
</evidence>